<dbReference type="PROSITE" id="PS51078">
    <property type="entry name" value="ICLR_ED"/>
    <property type="match status" value="1"/>
</dbReference>
<dbReference type="SUPFAM" id="SSF55781">
    <property type="entry name" value="GAF domain-like"/>
    <property type="match status" value="1"/>
</dbReference>
<dbReference type="InterPro" id="IPR036388">
    <property type="entry name" value="WH-like_DNA-bd_sf"/>
</dbReference>
<evidence type="ECO:0000256" key="2">
    <source>
        <dbReference type="ARBA" id="ARBA00023125"/>
    </source>
</evidence>
<feature type="domain" description="IclR-ED" evidence="6">
    <location>
        <begin position="86"/>
        <end position="269"/>
    </location>
</feature>
<keyword evidence="8" id="KW-1185">Reference proteome</keyword>
<comment type="caution">
    <text evidence="7">The sequence shown here is derived from an EMBL/GenBank/DDBJ whole genome shotgun (WGS) entry which is preliminary data.</text>
</comment>
<feature type="region of interest" description="Disordered" evidence="4">
    <location>
        <begin position="1"/>
        <end position="22"/>
    </location>
</feature>
<evidence type="ECO:0000256" key="4">
    <source>
        <dbReference type="SAM" id="MobiDB-lite"/>
    </source>
</evidence>
<dbReference type="Pfam" id="PF01614">
    <property type="entry name" value="IclR_C"/>
    <property type="match status" value="1"/>
</dbReference>
<dbReference type="PANTHER" id="PTHR30136">
    <property type="entry name" value="HELIX-TURN-HELIX TRANSCRIPTIONAL REGULATOR, ICLR FAMILY"/>
    <property type="match status" value="1"/>
</dbReference>
<dbReference type="GO" id="GO:0003700">
    <property type="term" value="F:DNA-binding transcription factor activity"/>
    <property type="evidence" value="ECO:0007669"/>
    <property type="project" value="TreeGrafter"/>
</dbReference>
<evidence type="ECO:0000313" key="7">
    <source>
        <dbReference type="EMBL" id="KAA9132241.1"/>
    </source>
</evidence>
<name>A0A5N0TBW6_9MICO</name>
<dbReference type="Gene3D" id="3.30.450.40">
    <property type="match status" value="1"/>
</dbReference>
<dbReference type="AlphaFoldDB" id="A0A5N0TBW6"/>
<feature type="domain" description="HTH iclR-type" evidence="5">
    <location>
        <begin position="25"/>
        <end position="85"/>
    </location>
</feature>
<reference evidence="8" key="1">
    <citation type="submission" date="2019-09" db="EMBL/GenBank/DDBJ databases">
        <title>Mumia zhuanghuii sp. nov. isolated from the intestinal contents of plateau pika (Ochotona curzoniae) in the Qinghai-Tibet plateau of China.</title>
        <authorList>
            <person name="Tian Z."/>
        </authorList>
    </citation>
    <scope>NUCLEOTIDE SEQUENCE [LARGE SCALE GENOMIC DNA]</scope>
    <source>
        <strain evidence="8">L-033</strain>
    </source>
</reference>
<protein>
    <submittedName>
        <fullName evidence="7">Helix-turn-helix domain-containing protein</fullName>
    </submittedName>
</protein>
<dbReference type="Gene3D" id="1.10.10.10">
    <property type="entry name" value="Winged helix-like DNA-binding domain superfamily/Winged helix DNA-binding domain"/>
    <property type="match status" value="1"/>
</dbReference>
<organism evidence="7 8">
    <name type="scientific">Microbacterium caowuchunii</name>
    <dbReference type="NCBI Taxonomy" id="2614638"/>
    <lineage>
        <taxon>Bacteria</taxon>
        <taxon>Bacillati</taxon>
        <taxon>Actinomycetota</taxon>
        <taxon>Actinomycetes</taxon>
        <taxon>Micrococcales</taxon>
        <taxon>Microbacteriaceae</taxon>
        <taxon>Microbacterium</taxon>
    </lineage>
</organism>
<dbReference type="InterPro" id="IPR014757">
    <property type="entry name" value="Tscrpt_reg_IclR_C"/>
</dbReference>
<dbReference type="GO" id="GO:0045892">
    <property type="term" value="P:negative regulation of DNA-templated transcription"/>
    <property type="evidence" value="ECO:0007669"/>
    <property type="project" value="TreeGrafter"/>
</dbReference>
<dbReference type="InterPro" id="IPR029016">
    <property type="entry name" value="GAF-like_dom_sf"/>
</dbReference>
<keyword evidence="2" id="KW-0238">DNA-binding</keyword>
<keyword evidence="3" id="KW-0804">Transcription</keyword>
<dbReference type="GO" id="GO:0003677">
    <property type="term" value="F:DNA binding"/>
    <property type="evidence" value="ECO:0007669"/>
    <property type="project" value="UniProtKB-KW"/>
</dbReference>
<dbReference type="Proteomes" id="UP000326838">
    <property type="component" value="Unassembled WGS sequence"/>
</dbReference>
<dbReference type="PROSITE" id="PS51077">
    <property type="entry name" value="HTH_ICLR"/>
    <property type="match status" value="1"/>
</dbReference>
<dbReference type="InterPro" id="IPR005471">
    <property type="entry name" value="Tscrpt_reg_IclR_N"/>
</dbReference>
<feature type="compositionally biased region" description="Basic and acidic residues" evidence="4">
    <location>
        <begin position="8"/>
        <end position="22"/>
    </location>
</feature>
<dbReference type="PANTHER" id="PTHR30136:SF34">
    <property type="entry name" value="TRANSCRIPTIONAL REGULATOR"/>
    <property type="match status" value="1"/>
</dbReference>
<sequence>MVPLDAECPSRDGWDMSDERSRDRIQSIERGVEVLRAFSRRQGALSVAEIAERVDLARPVVRRILLTFAHLGYTEATNGFWSLTPRILELGSGYFATSSLPEISHGYMTEVVERTGETCSIGVLDGMEVIHVARVEDRRPMPDSVRIGNRLPAHATAVGKVLLADLPDAELDHVLAGATLEEHTPQTVVDAAALRNRLEQVRVQGFDISAEELHPGQVAVAVPIRVDGRTVGGLSASSTTVRETEKSLAEVVMPVLRDAAAEIARAYRNANPQLFRAGR</sequence>
<keyword evidence="1" id="KW-0805">Transcription regulation</keyword>
<evidence type="ECO:0000313" key="8">
    <source>
        <dbReference type="Proteomes" id="UP000326838"/>
    </source>
</evidence>
<accession>A0A5N0TBW6</accession>
<evidence type="ECO:0000259" key="6">
    <source>
        <dbReference type="PROSITE" id="PS51078"/>
    </source>
</evidence>
<dbReference type="SMART" id="SM00346">
    <property type="entry name" value="HTH_ICLR"/>
    <property type="match status" value="1"/>
</dbReference>
<proteinExistence type="predicted"/>
<dbReference type="SUPFAM" id="SSF46785">
    <property type="entry name" value="Winged helix' DNA-binding domain"/>
    <property type="match status" value="1"/>
</dbReference>
<evidence type="ECO:0000259" key="5">
    <source>
        <dbReference type="PROSITE" id="PS51077"/>
    </source>
</evidence>
<evidence type="ECO:0000256" key="3">
    <source>
        <dbReference type="ARBA" id="ARBA00023163"/>
    </source>
</evidence>
<gene>
    <name evidence="7" type="ORF">F6B40_11070</name>
</gene>
<dbReference type="Pfam" id="PF09339">
    <property type="entry name" value="HTH_IclR"/>
    <property type="match status" value="1"/>
</dbReference>
<dbReference type="InterPro" id="IPR036390">
    <property type="entry name" value="WH_DNA-bd_sf"/>
</dbReference>
<dbReference type="InterPro" id="IPR050707">
    <property type="entry name" value="HTH_MetabolicPath_Reg"/>
</dbReference>
<dbReference type="EMBL" id="VYUY01000015">
    <property type="protein sequence ID" value="KAA9132241.1"/>
    <property type="molecule type" value="Genomic_DNA"/>
</dbReference>
<evidence type="ECO:0000256" key="1">
    <source>
        <dbReference type="ARBA" id="ARBA00023015"/>
    </source>
</evidence>